<gene>
    <name evidence="1" type="ORF">GCM10017557_58310</name>
</gene>
<keyword evidence="2" id="KW-1185">Reference proteome</keyword>
<dbReference type="PANTHER" id="PTHR42060:SF1">
    <property type="entry name" value="NHL REPEAT-CONTAINING PROTEIN"/>
    <property type="match status" value="1"/>
</dbReference>
<name>A0A7G1P7J1_9ACTN</name>
<dbReference type="Gene3D" id="2.120.10.30">
    <property type="entry name" value="TolB, C-terminal domain"/>
    <property type="match status" value="1"/>
</dbReference>
<dbReference type="AlphaFoldDB" id="A0A7G1P7J1"/>
<organism evidence="1 2">
    <name type="scientific">Streptomyces aurantiacus</name>
    <dbReference type="NCBI Taxonomy" id="47760"/>
    <lineage>
        <taxon>Bacteria</taxon>
        <taxon>Bacillati</taxon>
        <taxon>Actinomycetota</taxon>
        <taxon>Actinomycetes</taxon>
        <taxon>Kitasatosporales</taxon>
        <taxon>Streptomycetaceae</taxon>
        <taxon>Streptomyces</taxon>
        <taxon>Streptomyces aurantiacus group</taxon>
    </lineage>
</organism>
<reference evidence="1 2" key="1">
    <citation type="journal article" date="2014" name="Int. J. Syst. Evol. Microbiol.">
        <title>Complete genome sequence of Corynebacterium casei LMG S-19264T (=DSM 44701T), isolated from a smear-ripened cheese.</title>
        <authorList>
            <consortium name="US DOE Joint Genome Institute (JGI-PGF)"/>
            <person name="Walter F."/>
            <person name="Albersmeier A."/>
            <person name="Kalinowski J."/>
            <person name="Ruckert C."/>
        </authorList>
    </citation>
    <scope>NUCLEOTIDE SEQUENCE [LARGE SCALE GENOMIC DNA]</scope>
    <source>
        <strain evidence="1 2">JCM 4677</strain>
    </source>
</reference>
<dbReference type="RefSeq" id="WP_213089210.1">
    <property type="nucleotide sequence ID" value="NZ_AP023440.1"/>
</dbReference>
<dbReference type="InterPro" id="IPR011042">
    <property type="entry name" value="6-blade_b-propeller_TolB-like"/>
</dbReference>
<dbReference type="KEGG" id="sgm:GCM10017557_58310"/>
<evidence type="ECO:0000313" key="2">
    <source>
        <dbReference type="Proteomes" id="UP000516444"/>
    </source>
</evidence>
<evidence type="ECO:0008006" key="3">
    <source>
        <dbReference type="Google" id="ProtNLM"/>
    </source>
</evidence>
<dbReference type="InterPro" id="IPR052998">
    <property type="entry name" value="Hetero-Diels-Alderase-like"/>
</dbReference>
<sequence length="385" mass="39924">MADVADVADVADAADAAGMTAVAAAARRRQHTPDSESLVSLVRKHHLAVRLATATAGAIIASTAVSAPAEAATPPLRDPGVVAHFDRPNGQVAESIVVEPDGSADVGLILSRQVAHVSPRGRVEVLATMPLPADGGVHTPTTGAASVTGIERTEDGTLYFLYSAGDEHLTGLWKLRPGGTPVRIAALPAASFANGLARDDRTGDFYITDSTQGKVWRVRPNSGTATVWADGPDLDPIDFFGANGVKVHNGAVWVSNIDHGTIVRIPLTGRGTLGKSGKPQIRATGLDSVDDFAFTGRGDQLLAALNIPSKVVLITPGRPARTVLDRSDGLQNTTSVAVVKDANANTDTDTDTDNNTDNNTTVYVTSGALTTGGDANLLTARLDRQ</sequence>
<dbReference type="EMBL" id="AP023440">
    <property type="protein sequence ID" value="BCL30972.1"/>
    <property type="molecule type" value="Genomic_DNA"/>
</dbReference>
<dbReference type="PANTHER" id="PTHR42060">
    <property type="entry name" value="NHL REPEAT-CONTAINING PROTEIN-RELATED"/>
    <property type="match status" value="1"/>
</dbReference>
<proteinExistence type="predicted"/>
<evidence type="ECO:0000313" key="1">
    <source>
        <dbReference type="EMBL" id="BCL30972.1"/>
    </source>
</evidence>
<dbReference type="SUPFAM" id="SSF63829">
    <property type="entry name" value="Calcium-dependent phosphotriesterase"/>
    <property type="match status" value="1"/>
</dbReference>
<accession>A0A7G1P7J1</accession>
<dbReference type="Proteomes" id="UP000516444">
    <property type="component" value="Chromosome"/>
</dbReference>
<protein>
    <recommendedName>
        <fullName evidence="3">SMP-30/Gluconolactonase/LRE-like region domain-containing protein</fullName>
    </recommendedName>
</protein>